<dbReference type="InterPro" id="IPR021454">
    <property type="entry name" value="DUF3105"/>
</dbReference>
<organism evidence="1 2">
    <name type="scientific">Romanomermis culicivorax</name>
    <name type="common">Nematode worm</name>
    <dbReference type="NCBI Taxonomy" id="13658"/>
    <lineage>
        <taxon>Eukaryota</taxon>
        <taxon>Metazoa</taxon>
        <taxon>Ecdysozoa</taxon>
        <taxon>Nematoda</taxon>
        <taxon>Enoplea</taxon>
        <taxon>Dorylaimia</taxon>
        <taxon>Mermithida</taxon>
        <taxon>Mermithoidea</taxon>
        <taxon>Mermithidae</taxon>
        <taxon>Romanomermis</taxon>
    </lineage>
</organism>
<sequence>MPITTLPDFDPKDDVVNHACMSKSIIYEEKPPLRGEHRPNWAIWGEYLYLPPQRWLHNLEHGGIIGLYHPCADMEQISILKEVVTDCLYRHIITPYNKLTAERPFALLSWGSKLEMNYINKTLAEQFIKDRAKYKAPEDIPDDGQFSENLVKRAELVSGDSEDNILCPYSI</sequence>
<dbReference type="GO" id="GO:0005737">
    <property type="term" value="C:cytoplasm"/>
    <property type="evidence" value="ECO:0007669"/>
    <property type="project" value="TreeGrafter"/>
</dbReference>
<proteinExistence type="predicted"/>
<keyword evidence="1" id="KW-1185">Reference proteome</keyword>
<evidence type="ECO:0000313" key="2">
    <source>
        <dbReference type="WBParaSite" id="nRc.2.0.1.t36088-RA"/>
    </source>
</evidence>
<evidence type="ECO:0000313" key="1">
    <source>
        <dbReference type="Proteomes" id="UP000887565"/>
    </source>
</evidence>
<accession>A0A915KBD4</accession>
<dbReference type="OMA" id="CMSERIH"/>
<dbReference type="AlphaFoldDB" id="A0A915KBD4"/>
<dbReference type="Pfam" id="PF11303">
    <property type="entry name" value="DUF3105"/>
    <property type="match status" value="1"/>
</dbReference>
<dbReference type="Proteomes" id="UP000887565">
    <property type="component" value="Unplaced"/>
</dbReference>
<dbReference type="WBParaSite" id="nRc.2.0.1.t36088-RA">
    <property type="protein sequence ID" value="nRc.2.0.1.t36088-RA"/>
    <property type="gene ID" value="nRc.2.0.1.g36088"/>
</dbReference>
<dbReference type="PANTHER" id="PTHR34179:SF1">
    <property type="entry name" value="TUMOR PROTEIN P53-INDUCIBLE PROTEIN 13"/>
    <property type="match status" value="1"/>
</dbReference>
<reference evidence="2" key="1">
    <citation type="submission" date="2022-11" db="UniProtKB">
        <authorList>
            <consortium name="WormBaseParasite"/>
        </authorList>
    </citation>
    <scope>IDENTIFICATION</scope>
</reference>
<dbReference type="PANTHER" id="PTHR34179">
    <property type="entry name" value="TUMOR PROTEIN P53-INDUCIBLE PROTEIN 13"/>
    <property type="match status" value="1"/>
</dbReference>
<name>A0A915KBD4_ROMCU</name>
<protein>
    <submittedName>
        <fullName evidence="2">Uncharacterized protein</fullName>
    </submittedName>
</protein>